<evidence type="ECO:0000259" key="1">
    <source>
        <dbReference type="Pfam" id="PF12708"/>
    </source>
</evidence>
<reference evidence="2 3" key="1">
    <citation type="submission" date="2017-04" db="EMBL/GenBank/DDBJ databases">
        <title>Whole Genome Sequence of 1,4-Dioxane Degrading Bacterium Mycobacterium dioxanotrophicus PH-06.</title>
        <authorList>
            <person name="He Y."/>
        </authorList>
    </citation>
    <scope>NUCLEOTIDE SEQUENCE [LARGE SCALE GENOMIC DNA]</scope>
    <source>
        <strain evidence="2 3">PH-06</strain>
    </source>
</reference>
<dbReference type="SUPFAM" id="SSF51126">
    <property type="entry name" value="Pectin lyase-like"/>
    <property type="match status" value="1"/>
</dbReference>
<dbReference type="OrthoDB" id="4660837at2"/>
<feature type="domain" description="Rhamnogalacturonase A/B/Epimerase-like pectate lyase" evidence="1">
    <location>
        <begin position="36"/>
        <end position="108"/>
    </location>
</feature>
<dbReference type="AlphaFoldDB" id="A0A1Y0BZ21"/>
<accession>A0A1Y0BZ21</accession>
<dbReference type="InterPro" id="IPR012334">
    <property type="entry name" value="Pectin_lyas_fold"/>
</dbReference>
<evidence type="ECO:0000313" key="3">
    <source>
        <dbReference type="Proteomes" id="UP000195331"/>
    </source>
</evidence>
<dbReference type="KEGG" id="mdx:BTO20_06045"/>
<dbReference type="Gene3D" id="2.160.20.10">
    <property type="entry name" value="Single-stranded right-handed beta-helix, Pectin lyase-like"/>
    <property type="match status" value="1"/>
</dbReference>
<sequence length="492" mass="52226">MTFTPKTWHDIPDRSTPITAAELNRIEQGVVALTSFVNVKDRAYGAKGDGTADDTTALNNAKSAAVAAGLPLYIPKGTYKVTSTLDWMVNDLVVIGDGSRQSQILQGTNNIPIVKVAGQHQLIRGLGFRYTSQQTSVQTSAIGMAFGDDTVGSCFASEFRDLRFVNCATALAMNPDIATVAGLFSCMFFGIDIPSYSISAISLTGGNDVGAYATGCVFQNVYINNTSDGTACSSYAVLLRDWDEVVFNQLNIEHGTVNTTDVFGLIRVNNLVVNDLHFEKITSSFNGAALLYLSNSRAVINSGTARFNTFSGSASNPVFRMFGTSRLVVNNWVDNSNTRTTPSRPAIDFGTATNSSALINHMDLGQVTARRTGGDSTDAAIFHDEIATRAQRTASIASSATPSINCDTTDQLNITAQAVPITGITVTGTPRDGQELTIRFKDNGTAQAIAHGASFVGTLLTTTVAGKTHVCTYRYDAAAAKWAGTIANTAGY</sequence>
<name>A0A1Y0BZ21_9MYCO</name>
<gene>
    <name evidence="2" type="ORF">BTO20_06045</name>
</gene>
<keyword evidence="3" id="KW-1185">Reference proteome</keyword>
<dbReference type="InterPro" id="IPR024535">
    <property type="entry name" value="RHGA/B-epi-like_pectate_lyase"/>
</dbReference>
<proteinExistence type="predicted"/>
<dbReference type="RefSeq" id="WP_087074224.1">
    <property type="nucleotide sequence ID" value="NZ_CP020809.1"/>
</dbReference>
<evidence type="ECO:0000313" key="2">
    <source>
        <dbReference type="EMBL" id="ART68201.1"/>
    </source>
</evidence>
<dbReference type="Pfam" id="PF12708">
    <property type="entry name" value="Pect-lyase_RHGA_epim"/>
    <property type="match status" value="1"/>
</dbReference>
<dbReference type="EMBL" id="CP020809">
    <property type="protein sequence ID" value="ART68201.1"/>
    <property type="molecule type" value="Genomic_DNA"/>
</dbReference>
<dbReference type="InterPro" id="IPR011050">
    <property type="entry name" value="Pectin_lyase_fold/virulence"/>
</dbReference>
<organism evidence="2 3">
    <name type="scientific">Mycobacterium dioxanotrophicus</name>
    <dbReference type="NCBI Taxonomy" id="482462"/>
    <lineage>
        <taxon>Bacteria</taxon>
        <taxon>Bacillati</taxon>
        <taxon>Actinomycetota</taxon>
        <taxon>Actinomycetes</taxon>
        <taxon>Mycobacteriales</taxon>
        <taxon>Mycobacteriaceae</taxon>
        <taxon>Mycobacterium</taxon>
    </lineage>
</organism>
<protein>
    <recommendedName>
        <fullName evidence="1">Rhamnogalacturonase A/B/Epimerase-like pectate lyase domain-containing protein</fullName>
    </recommendedName>
</protein>
<dbReference type="Proteomes" id="UP000195331">
    <property type="component" value="Chromosome"/>
</dbReference>